<dbReference type="Pfam" id="PF06245">
    <property type="entry name" value="DUF1015"/>
    <property type="match status" value="1"/>
</dbReference>
<evidence type="ECO:0008006" key="3">
    <source>
        <dbReference type="Google" id="ProtNLM"/>
    </source>
</evidence>
<proteinExistence type="predicted"/>
<dbReference type="OrthoDB" id="146312at2157"/>
<dbReference type="RefSeq" id="WP_096204364.1">
    <property type="nucleotide sequence ID" value="NZ_FZMP01000070.1"/>
</dbReference>
<organism evidence="1 2">
    <name type="scientific">Candidatus Methanoperedens nitratireducens</name>
    <dbReference type="NCBI Taxonomy" id="1392998"/>
    <lineage>
        <taxon>Archaea</taxon>
        <taxon>Methanobacteriati</taxon>
        <taxon>Methanobacteriota</taxon>
        <taxon>Stenosarchaea group</taxon>
        <taxon>Methanomicrobia</taxon>
        <taxon>Methanosarcinales</taxon>
        <taxon>ANME-2 cluster</taxon>
        <taxon>Candidatus Methanoperedentaceae</taxon>
        <taxon>Candidatus Methanoperedens</taxon>
    </lineage>
</organism>
<name>A0A284VLN4_9EURY</name>
<dbReference type="PANTHER" id="PTHR36454">
    <property type="entry name" value="LMO2823 PROTEIN"/>
    <property type="match status" value="1"/>
</dbReference>
<evidence type="ECO:0000313" key="1">
    <source>
        <dbReference type="EMBL" id="SNQ60107.1"/>
    </source>
</evidence>
<keyword evidence="2" id="KW-1185">Reference proteome</keyword>
<sequence>MVDIRPFKATILKPGLAIDKLVCPVYDTIDAAQYQRFASEKNNIIHVTARRKDTDRDEFIEHAKKNLDRFIDSEVLVERERPAFYIYGIMYTLQPEVLAELPEKDRRSRYFAFGLVTLAKVEDLGKGNIAGHENIFEINTRERYRLMKACMMNFSPIAAEYSMLDHALNNLFEEYLEFRRPDFVPNPEKPPLVDVTLNGSRHLLWEVTDRTVVDKITKIVSGLKLLILDGHHRYTASNMMREKDGIEYTMMMLMEGEDRALLLLPWHRAVRNFSRENLARKIDEKFKIVWQSDKNSEEFYSQLRHRGSEFDVRLGMYDGEKFSVLKADEKSVLELSKKRGEVAGLDLIVLHDWLINPLIRGRPEEDVSFNASPAEAVARVDSKEFDVAFLLNKISIKDVERKAFVERRNFPQKSTLFLPKVAEGIVMRRIE</sequence>
<dbReference type="PANTHER" id="PTHR36454:SF1">
    <property type="entry name" value="DUF1015 DOMAIN-CONTAINING PROTEIN"/>
    <property type="match status" value="1"/>
</dbReference>
<dbReference type="EMBL" id="FZMP01000070">
    <property type="protein sequence ID" value="SNQ60107.1"/>
    <property type="molecule type" value="Genomic_DNA"/>
</dbReference>
<dbReference type="InterPro" id="IPR008323">
    <property type="entry name" value="UCP033563"/>
</dbReference>
<accession>A0A284VLN4</accession>
<dbReference type="AlphaFoldDB" id="A0A284VLN4"/>
<reference evidence="2" key="1">
    <citation type="submission" date="2017-06" db="EMBL/GenBank/DDBJ databases">
        <authorList>
            <person name="Cremers G."/>
        </authorList>
    </citation>
    <scope>NUCLEOTIDE SEQUENCE [LARGE SCALE GENOMIC DNA]</scope>
</reference>
<protein>
    <recommendedName>
        <fullName evidence="3">DUF1015 domain-containing protein</fullName>
    </recommendedName>
</protein>
<gene>
    <name evidence="1" type="ORF">MNV_1610011</name>
</gene>
<dbReference type="Proteomes" id="UP000218615">
    <property type="component" value="Unassembled WGS sequence"/>
</dbReference>
<evidence type="ECO:0000313" key="2">
    <source>
        <dbReference type="Proteomes" id="UP000218615"/>
    </source>
</evidence>